<dbReference type="Proteomes" id="UP001174934">
    <property type="component" value="Unassembled WGS sequence"/>
</dbReference>
<evidence type="ECO:0000259" key="1">
    <source>
        <dbReference type="PROSITE" id="PS50097"/>
    </source>
</evidence>
<dbReference type="InterPro" id="IPR011333">
    <property type="entry name" value="SKP1/BTB/POZ_sf"/>
</dbReference>
<protein>
    <recommendedName>
        <fullName evidence="1">BTB domain-containing protein</fullName>
    </recommendedName>
</protein>
<keyword evidence="3" id="KW-1185">Reference proteome</keyword>
<evidence type="ECO:0000313" key="2">
    <source>
        <dbReference type="EMBL" id="KAK0609750.1"/>
    </source>
</evidence>
<dbReference type="AlphaFoldDB" id="A0AA39U2Q1"/>
<reference evidence="2" key="1">
    <citation type="submission" date="2023-06" db="EMBL/GenBank/DDBJ databases">
        <title>Genome-scale phylogeny and comparative genomics of the fungal order Sordariales.</title>
        <authorList>
            <consortium name="Lawrence Berkeley National Laboratory"/>
            <person name="Hensen N."/>
            <person name="Bonometti L."/>
            <person name="Westerberg I."/>
            <person name="Brannstrom I.O."/>
            <person name="Guillou S."/>
            <person name="Cros-Aarteil S."/>
            <person name="Calhoun S."/>
            <person name="Haridas S."/>
            <person name="Kuo A."/>
            <person name="Mondo S."/>
            <person name="Pangilinan J."/>
            <person name="Riley R."/>
            <person name="LaButti K."/>
            <person name="Andreopoulos B."/>
            <person name="Lipzen A."/>
            <person name="Chen C."/>
            <person name="Yanf M."/>
            <person name="Daum C."/>
            <person name="Ng V."/>
            <person name="Clum A."/>
            <person name="Steindorff A."/>
            <person name="Ohm R."/>
            <person name="Martin F."/>
            <person name="Silar P."/>
            <person name="Natvig D."/>
            <person name="Lalanne C."/>
            <person name="Gautier V."/>
            <person name="Ament-velasquez S.L."/>
            <person name="Kruys A."/>
            <person name="Hutchinson M.I."/>
            <person name="Powell A.J."/>
            <person name="Barry K."/>
            <person name="Miller A.N."/>
            <person name="Grigoriev I.V."/>
            <person name="Debuchy R."/>
            <person name="Gladieux P."/>
            <person name="Thoren M.H."/>
            <person name="Johannesson H."/>
        </authorList>
    </citation>
    <scope>NUCLEOTIDE SEQUENCE</scope>
    <source>
        <strain evidence="2">SMH3391-2</strain>
    </source>
</reference>
<dbReference type="SUPFAM" id="SSF54695">
    <property type="entry name" value="POZ domain"/>
    <property type="match status" value="1"/>
</dbReference>
<name>A0AA39U2Q1_9PEZI</name>
<dbReference type="Gene3D" id="3.30.710.10">
    <property type="entry name" value="Potassium Channel Kv1.1, Chain A"/>
    <property type="match status" value="1"/>
</dbReference>
<dbReference type="PANTHER" id="PTHR47843">
    <property type="entry name" value="BTB DOMAIN-CONTAINING PROTEIN-RELATED"/>
    <property type="match status" value="1"/>
</dbReference>
<dbReference type="CDD" id="cd18186">
    <property type="entry name" value="BTB_POZ_ZBTB_KLHL-like"/>
    <property type="match status" value="1"/>
</dbReference>
<proteinExistence type="predicted"/>
<sequence length="276" mass="31413">MSYTGSGEQQDESRNELMQSLHQLFEKGSYSDLIVKCGDDVYKVHKAILCSRSVYFQKACDNMAFQEAQTGVIDFEVEEPVHPVAVKLTMHYLYHLDYPHQPMPQDGDAVTGVTEPETVANTTSHDGDAVHLTRIRCNAEVGRSCNKKKCQKHKRGRGLPPSSNLTTHARVFAIAEYLVIPGLKVLAVKKFREEVQKSWNSDDFFEAMEVVYTSTGEDVREMRDAIVDAIHSHQELLDSVRVKHSLRNNPPLTFDVLMRLRQTAILKETGLYDEWR</sequence>
<evidence type="ECO:0000313" key="3">
    <source>
        <dbReference type="Proteomes" id="UP001174934"/>
    </source>
</evidence>
<dbReference type="EMBL" id="JAULSR010000012">
    <property type="protein sequence ID" value="KAK0609750.1"/>
    <property type="molecule type" value="Genomic_DNA"/>
</dbReference>
<dbReference type="Pfam" id="PF00651">
    <property type="entry name" value="BTB"/>
    <property type="match status" value="1"/>
</dbReference>
<dbReference type="PROSITE" id="PS50097">
    <property type="entry name" value="BTB"/>
    <property type="match status" value="1"/>
</dbReference>
<comment type="caution">
    <text evidence="2">The sequence shown here is derived from an EMBL/GenBank/DDBJ whole genome shotgun (WGS) entry which is preliminary data.</text>
</comment>
<accession>A0AA39U2Q1</accession>
<dbReference type="SMART" id="SM00225">
    <property type="entry name" value="BTB"/>
    <property type="match status" value="1"/>
</dbReference>
<dbReference type="InterPro" id="IPR000210">
    <property type="entry name" value="BTB/POZ_dom"/>
</dbReference>
<feature type="domain" description="BTB" evidence="1">
    <location>
        <begin position="31"/>
        <end position="94"/>
    </location>
</feature>
<gene>
    <name evidence="2" type="ORF">B0T17DRAFT_512582</name>
</gene>
<dbReference type="PANTHER" id="PTHR47843:SF5">
    <property type="entry name" value="BTB_POZ DOMAIN PROTEIN"/>
    <property type="match status" value="1"/>
</dbReference>
<organism evidence="2 3">
    <name type="scientific">Bombardia bombarda</name>
    <dbReference type="NCBI Taxonomy" id="252184"/>
    <lineage>
        <taxon>Eukaryota</taxon>
        <taxon>Fungi</taxon>
        <taxon>Dikarya</taxon>
        <taxon>Ascomycota</taxon>
        <taxon>Pezizomycotina</taxon>
        <taxon>Sordariomycetes</taxon>
        <taxon>Sordariomycetidae</taxon>
        <taxon>Sordariales</taxon>
        <taxon>Lasiosphaeriaceae</taxon>
        <taxon>Bombardia</taxon>
    </lineage>
</organism>